<feature type="signal peptide" evidence="1">
    <location>
        <begin position="1"/>
        <end position="22"/>
    </location>
</feature>
<dbReference type="AlphaFoldDB" id="A0A4Q1D0X8"/>
<keyword evidence="3" id="KW-1185">Reference proteome</keyword>
<name>A0A4Q1D0X8_9BACT</name>
<proteinExistence type="predicted"/>
<organism evidence="2 3">
    <name type="scientific">Filimonas effusa</name>
    <dbReference type="NCBI Taxonomy" id="2508721"/>
    <lineage>
        <taxon>Bacteria</taxon>
        <taxon>Pseudomonadati</taxon>
        <taxon>Bacteroidota</taxon>
        <taxon>Chitinophagia</taxon>
        <taxon>Chitinophagales</taxon>
        <taxon>Chitinophagaceae</taxon>
        <taxon>Filimonas</taxon>
    </lineage>
</organism>
<protein>
    <recommendedName>
        <fullName evidence="4">DUF4251 domain-containing protein</fullName>
    </recommendedName>
</protein>
<dbReference type="RefSeq" id="WP_164974298.1">
    <property type="nucleotide sequence ID" value="NZ_SDHZ01000004.1"/>
</dbReference>
<comment type="caution">
    <text evidence="2">The sequence shown here is derived from an EMBL/GenBank/DDBJ whole genome shotgun (WGS) entry which is preliminary data.</text>
</comment>
<evidence type="ECO:0000313" key="3">
    <source>
        <dbReference type="Proteomes" id="UP000290545"/>
    </source>
</evidence>
<evidence type="ECO:0008006" key="4">
    <source>
        <dbReference type="Google" id="ProtNLM"/>
    </source>
</evidence>
<dbReference type="Proteomes" id="UP000290545">
    <property type="component" value="Unassembled WGS sequence"/>
</dbReference>
<sequence>MSRKHLNITILTAMLLFTVAHAAFASFTGSSDDRITKFSLKSLKKYSKSYSLTGLRPTALRFSGSQDLDIQNTGGGLEVNSMIRMERGNTTYVFPYKYKVKSTKFKTPSPTN</sequence>
<evidence type="ECO:0000313" key="2">
    <source>
        <dbReference type="EMBL" id="RXK81342.1"/>
    </source>
</evidence>
<dbReference type="EMBL" id="SDHZ01000004">
    <property type="protein sequence ID" value="RXK81342.1"/>
    <property type="molecule type" value="Genomic_DNA"/>
</dbReference>
<keyword evidence="1" id="KW-0732">Signal</keyword>
<accession>A0A4Q1D0X8</accession>
<reference evidence="2 3" key="1">
    <citation type="submission" date="2019-01" db="EMBL/GenBank/DDBJ databases">
        <title>Filimonas sp. strain TTM-71.</title>
        <authorList>
            <person name="Chen W.-M."/>
        </authorList>
    </citation>
    <scope>NUCLEOTIDE SEQUENCE [LARGE SCALE GENOMIC DNA]</scope>
    <source>
        <strain evidence="2 3">TTM-71</strain>
    </source>
</reference>
<evidence type="ECO:0000256" key="1">
    <source>
        <dbReference type="SAM" id="SignalP"/>
    </source>
</evidence>
<feature type="chain" id="PRO_5020592682" description="DUF4251 domain-containing protein" evidence="1">
    <location>
        <begin position="23"/>
        <end position="112"/>
    </location>
</feature>
<gene>
    <name evidence="2" type="ORF">ESB13_20615</name>
</gene>